<evidence type="ECO:0000313" key="6">
    <source>
        <dbReference type="Proteomes" id="UP000679691"/>
    </source>
</evidence>
<dbReference type="Gene3D" id="1.10.260.40">
    <property type="entry name" value="lambda repressor-like DNA-binding domains"/>
    <property type="match status" value="1"/>
</dbReference>
<protein>
    <submittedName>
        <fullName evidence="5">LacI family DNA-binding transcriptional regulator</fullName>
    </submittedName>
</protein>
<dbReference type="EMBL" id="JAGKSB010000013">
    <property type="protein sequence ID" value="MBP3944082.1"/>
    <property type="molecule type" value="Genomic_DNA"/>
</dbReference>
<dbReference type="PROSITE" id="PS50932">
    <property type="entry name" value="HTH_LACI_2"/>
    <property type="match status" value="1"/>
</dbReference>
<dbReference type="Proteomes" id="UP000679691">
    <property type="component" value="Unassembled WGS sequence"/>
</dbReference>
<dbReference type="InterPro" id="IPR010982">
    <property type="entry name" value="Lambda_DNA-bd_dom_sf"/>
</dbReference>
<name>A0A8T4HAP2_9SPHI</name>
<dbReference type="CDD" id="cd06267">
    <property type="entry name" value="PBP1_LacI_sugar_binding-like"/>
    <property type="match status" value="1"/>
</dbReference>
<sequence length="337" mass="37574">MADTLGLATSTVSKALSDSYEISVETKERVRKLALEFNYKPNILAKSLKTGRSNTIAVIIPYLSNPFQSQLLEGAQQAAIEGNFKIIFMQSRENPQLEEECLEMLFQQNIDGVIISPCANSNIESLKRYHQFFPLVLVDRIDFDLPMFKIGVNNEKGAYEATQHLIDSGRKDILVICAENIGVSQQRLLGYKKALIANFIPYCKDAIVQINYQQSQIDLKRNLTQLLAEKLKEFDRPIGVLCTTDTITLYVLGILANLDISVPKDVAVIGFANTEYAESLNPALTTIVQPACAIGNLGVKKLIGLIQAKDRFEMAAQTTLLETYIVPRKSTSKIRHL</sequence>
<dbReference type="CDD" id="cd01392">
    <property type="entry name" value="HTH_LacI"/>
    <property type="match status" value="1"/>
</dbReference>
<evidence type="ECO:0000256" key="1">
    <source>
        <dbReference type="ARBA" id="ARBA00023015"/>
    </source>
</evidence>
<comment type="caution">
    <text evidence="5">The sequence shown here is derived from an EMBL/GenBank/DDBJ whole genome shotgun (WGS) entry which is preliminary data.</text>
</comment>
<evidence type="ECO:0000256" key="3">
    <source>
        <dbReference type="ARBA" id="ARBA00023163"/>
    </source>
</evidence>
<dbReference type="PANTHER" id="PTHR30146:SF109">
    <property type="entry name" value="HTH-TYPE TRANSCRIPTIONAL REGULATOR GALS"/>
    <property type="match status" value="1"/>
</dbReference>
<dbReference type="Pfam" id="PF00356">
    <property type="entry name" value="LacI"/>
    <property type="match status" value="1"/>
</dbReference>
<dbReference type="GO" id="GO:0003700">
    <property type="term" value="F:DNA-binding transcription factor activity"/>
    <property type="evidence" value="ECO:0007669"/>
    <property type="project" value="TreeGrafter"/>
</dbReference>
<evidence type="ECO:0000259" key="4">
    <source>
        <dbReference type="PROSITE" id="PS50932"/>
    </source>
</evidence>
<dbReference type="InterPro" id="IPR000843">
    <property type="entry name" value="HTH_LacI"/>
</dbReference>
<accession>A0A8T4HAP2</accession>
<organism evidence="5 6">
    <name type="scientific">Rhinopithecimicrobium faecis</name>
    <dbReference type="NCBI Taxonomy" id="2820698"/>
    <lineage>
        <taxon>Bacteria</taxon>
        <taxon>Pseudomonadati</taxon>
        <taxon>Bacteroidota</taxon>
        <taxon>Sphingobacteriia</taxon>
        <taxon>Sphingobacteriales</taxon>
        <taxon>Sphingobacteriaceae</taxon>
        <taxon>Rhinopithecimicrobium</taxon>
    </lineage>
</organism>
<dbReference type="AlphaFoldDB" id="A0A8T4HAP2"/>
<evidence type="ECO:0000313" key="5">
    <source>
        <dbReference type="EMBL" id="MBP3944082.1"/>
    </source>
</evidence>
<keyword evidence="2 5" id="KW-0238">DNA-binding</keyword>
<dbReference type="SMART" id="SM00354">
    <property type="entry name" value="HTH_LACI"/>
    <property type="match status" value="1"/>
</dbReference>
<dbReference type="Gene3D" id="3.40.50.2300">
    <property type="match status" value="2"/>
</dbReference>
<dbReference type="InterPro" id="IPR046335">
    <property type="entry name" value="LacI/GalR-like_sensor"/>
</dbReference>
<dbReference type="SUPFAM" id="SSF53822">
    <property type="entry name" value="Periplasmic binding protein-like I"/>
    <property type="match status" value="1"/>
</dbReference>
<proteinExistence type="predicted"/>
<dbReference type="Pfam" id="PF13377">
    <property type="entry name" value="Peripla_BP_3"/>
    <property type="match status" value="1"/>
</dbReference>
<reference evidence="5" key="1">
    <citation type="submission" date="2021-03" db="EMBL/GenBank/DDBJ databases">
        <authorList>
            <person name="Lu T."/>
            <person name="Wang Q."/>
            <person name="Han X."/>
        </authorList>
    </citation>
    <scope>NUCLEOTIDE SEQUENCE</scope>
    <source>
        <strain evidence="5">WQ 2009</strain>
    </source>
</reference>
<dbReference type="RefSeq" id="WP_353547588.1">
    <property type="nucleotide sequence ID" value="NZ_JAGKSB010000013.1"/>
</dbReference>
<dbReference type="SUPFAM" id="SSF47413">
    <property type="entry name" value="lambda repressor-like DNA-binding domains"/>
    <property type="match status" value="1"/>
</dbReference>
<gene>
    <name evidence="5" type="ORF">J5U18_11020</name>
</gene>
<feature type="domain" description="HTH lacI-type" evidence="4">
    <location>
        <begin position="1"/>
        <end position="50"/>
    </location>
</feature>
<dbReference type="InterPro" id="IPR028082">
    <property type="entry name" value="Peripla_BP_I"/>
</dbReference>
<dbReference type="PANTHER" id="PTHR30146">
    <property type="entry name" value="LACI-RELATED TRANSCRIPTIONAL REPRESSOR"/>
    <property type="match status" value="1"/>
</dbReference>
<keyword evidence="1" id="KW-0805">Transcription regulation</keyword>
<keyword evidence="3" id="KW-0804">Transcription</keyword>
<evidence type="ECO:0000256" key="2">
    <source>
        <dbReference type="ARBA" id="ARBA00023125"/>
    </source>
</evidence>
<keyword evidence="6" id="KW-1185">Reference proteome</keyword>
<dbReference type="GO" id="GO:0000976">
    <property type="term" value="F:transcription cis-regulatory region binding"/>
    <property type="evidence" value="ECO:0007669"/>
    <property type="project" value="TreeGrafter"/>
</dbReference>